<evidence type="ECO:0000256" key="3">
    <source>
        <dbReference type="ARBA" id="ARBA00012438"/>
    </source>
</evidence>
<dbReference type="EC" id="2.7.13.3" evidence="3"/>
<dbReference type="InterPro" id="IPR050428">
    <property type="entry name" value="TCS_sensor_his_kinase"/>
</dbReference>
<keyword evidence="7" id="KW-0547">Nucleotide-binding</keyword>
<feature type="domain" description="Histidine kinase" evidence="13">
    <location>
        <begin position="230"/>
        <end position="434"/>
    </location>
</feature>
<dbReference type="InterPro" id="IPR003660">
    <property type="entry name" value="HAMP_dom"/>
</dbReference>
<keyword evidence="10 12" id="KW-1133">Transmembrane helix</keyword>
<dbReference type="InterPro" id="IPR036890">
    <property type="entry name" value="HATPase_C_sf"/>
</dbReference>
<evidence type="ECO:0000256" key="2">
    <source>
        <dbReference type="ARBA" id="ARBA00004141"/>
    </source>
</evidence>
<evidence type="ECO:0000256" key="1">
    <source>
        <dbReference type="ARBA" id="ARBA00000085"/>
    </source>
</evidence>
<comment type="caution">
    <text evidence="15">The sequence shown here is derived from an EMBL/GenBank/DDBJ whole genome shotgun (WGS) entry which is preliminary data.</text>
</comment>
<dbReference type="CDD" id="cd00082">
    <property type="entry name" value="HisKA"/>
    <property type="match status" value="1"/>
</dbReference>
<keyword evidence="9" id="KW-0067">ATP-binding</keyword>
<keyword evidence="5 15" id="KW-0808">Transferase</keyword>
<dbReference type="Gene3D" id="1.10.287.130">
    <property type="match status" value="1"/>
</dbReference>
<reference evidence="15 16" key="1">
    <citation type="submission" date="2020-08" db="EMBL/GenBank/DDBJ databases">
        <title>Genomic Encyclopedia of Type Strains, Phase IV (KMG-IV): sequencing the most valuable type-strain genomes for metagenomic binning, comparative biology and taxonomic classification.</title>
        <authorList>
            <person name="Goeker M."/>
        </authorList>
    </citation>
    <scope>NUCLEOTIDE SEQUENCE [LARGE SCALE GENOMIC DNA]</scope>
    <source>
        <strain evidence="15 16">DSM 23958</strain>
    </source>
</reference>
<dbReference type="SUPFAM" id="SSF47384">
    <property type="entry name" value="Homodimeric domain of signal transducing histidine kinase"/>
    <property type="match status" value="1"/>
</dbReference>
<dbReference type="EMBL" id="JACHHO010000003">
    <property type="protein sequence ID" value="MBB5205060.1"/>
    <property type="molecule type" value="Genomic_DNA"/>
</dbReference>
<dbReference type="InterPro" id="IPR005467">
    <property type="entry name" value="His_kinase_dom"/>
</dbReference>
<dbReference type="SMART" id="SM00388">
    <property type="entry name" value="HisKA"/>
    <property type="match status" value="1"/>
</dbReference>
<dbReference type="PROSITE" id="PS50885">
    <property type="entry name" value="HAMP"/>
    <property type="match status" value="1"/>
</dbReference>
<dbReference type="Pfam" id="PF00512">
    <property type="entry name" value="HisKA"/>
    <property type="match status" value="1"/>
</dbReference>
<dbReference type="PROSITE" id="PS50109">
    <property type="entry name" value="HIS_KIN"/>
    <property type="match status" value="1"/>
</dbReference>
<dbReference type="GO" id="GO:0005886">
    <property type="term" value="C:plasma membrane"/>
    <property type="evidence" value="ECO:0007669"/>
    <property type="project" value="TreeGrafter"/>
</dbReference>
<dbReference type="Pfam" id="PF02518">
    <property type="entry name" value="HATPase_c"/>
    <property type="match status" value="1"/>
</dbReference>
<proteinExistence type="predicted"/>
<keyword evidence="16" id="KW-1185">Reference proteome</keyword>
<evidence type="ECO:0000256" key="7">
    <source>
        <dbReference type="ARBA" id="ARBA00022741"/>
    </source>
</evidence>
<dbReference type="RefSeq" id="WP_138854919.1">
    <property type="nucleotide sequence ID" value="NZ_CP040709.1"/>
</dbReference>
<evidence type="ECO:0000313" key="15">
    <source>
        <dbReference type="EMBL" id="MBB5205060.1"/>
    </source>
</evidence>
<evidence type="ECO:0000256" key="12">
    <source>
        <dbReference type="SAM" id="Phobius"/>
    </source>
</evidence>
<keyword evidence="4" id="KW-0597">Phosphoprotein</keyword>
<protein>
    <recommendedName>
        <fullName evidence="3">histidine kinase</fullName>
        <ecNumber evidence="3">2.7.13.3</ecNumber>
    </recommendedName>
</protein>
<dbReference type="AlphaFoldDB" id="A0A840S9I4"/>
<accession>A0A840S9I4</accession>
<dbReference type="InterPro" id="IPR036097">
    <property type="entry name" value="HisK_dim/P_sf"/>
</dbReference>
<evidence type="ECO:0000313" key="16">
    <source>
        <dbReference type="Proteomes" id="UP000554837"/>
    </source>
</evidence>
<organism evidence="15 16">
    <name type="scientific">Inhella inkyongensis</name>
    <dbReference type="NCBI Taxonomy" id="392593"/>
    <lineage>
        <taxon>Bacteria</taxon>
        <taxon>Pseudomonadati</taxon>
        <taxon>Pseudomonadota</taxon>
        <taxon>Betaproteobacteria</taxon>
        <taxon>Burkholderiales</taxon>
        <taxon>Sphaerotilaceae</taxon>
        <taxon>Inhella</taxon>
    </lineage>
</organism>
<dbReference type="Gene3D" id="3.30.565.10">
    <property type="entry name" value="Histidine kinase-like ATPase, C-terminal domain"/>
    <property type="match status" value="1"/>
</dbReference>
<dbReference type="InterPro" id="IPR003661">
    <property type="entry name" value="HisK_dim/P_dom"/>
</dbReference>
<dbReference type="InterPro" id="IPR003594">
    <property type="entry name" value="HATPase_dom"/>
</dbReference>
<sequence length="434" mass="47403">MRPGSLQRRLLLGLSLGLSAVVLALGLVSAWSLREELDERLDAQLAQTGALLLRIGALHRDGQVLLEGGSRDEADAALLLQVMHADELVLRSHQAPSSLLWPQADEGLQQQHWQGRSWRVYARRSGELQVRVAEPQQQRWHLLSEAFESWPSVGAAALAILLLLLHLGLRRALRPLRRLQQTLAERQPDSLSPLTLDEAPTELQPLLQALNSLLLRMAGLLDNERHFTADAAHELRTPIAALRAQAEVALGATDTTERQHALQSVLAGCERAAHVVDQMLLLARLEAQAQVVKQEFDLGALMREVAAELLGPHADRAADLSVNAPRPAPVRGDPGLWRLLLRNLLDNALRYTVVGQPVQVRWREGALWIEDGGAGLNPELETRLGQRFVRAAGARASGSGLGWSIVQRAAALQGLRIERRRSALGGLAVGLLGS</sequence>
<dbReference type="GO" id="GO:0005524">
    <property type="term" value="F:ATP binding"/>
    <property type="evidence" value="ECO:0007669"/>
    <property type="project" value="UniProtKB-KW"/>
</dbReference>
<dbReference type="OrthoDB" id="8554694at2"/>
<name>A0A840S9I4_9BURK</name>
<dbReference type="SMART" id="SM00387">
    <property type="entry name" value="HATPase_c"/>
    <property type="match status" value="1"/>
</dbReference>
<evidence type="ECO:0000256" key="4">
    <source>
        <dbReference type="ARBA" id="ARBA00022553"/>
    </source>
</evidence>
<gene>
    <name evidence="15" type="ORF">HNQ51_002379</name>
</gene>
<evidence type="ECO:0000256" key="6">
    <source>
        <dbReference type="ARBA" id="ARBA00022692"/>
    </source>
</evidence>
<dbReference type="PANTHER" id="PTHR45436:SF14">
    <property type="entry name" value="SENSOR PROTEIN QSEC"/>
    <property type="match status" value="1"/>
</dbReference>
<evidence type="ECO:0000259" key="14">
    <source>
        <dbReference type="PROSITE" id="PS50885"/>
    </source>
</evidence>
<evidence type="ECO:0000256" key="11">
    <source>
        <dbReference type="ARBA" id="ARBA00023012"/>
    </source>
</evidence>
<feature type="transmembrane region" description="Helical" evidence="12">
    <location>
        <begin position="149"/>
        <end position="169"/>
    </location>
</feature>
<dbReference type="PANTHER" id="PTHR45436">
    <property type="entry name" value="SENSOR HISTIDINE KINASE YKOH"/>
    <property type="match status" value="1"/>
</dbReference>
<evidence type="ECO:0000259" key="13">
    <source>
        <dbReference type="PROSITE" id="PS50109"/>
    </source>
</evidence>
<keyword evidence="11" id="KW-0902">Two-component regulatory system</keyword>
<evidence type="ECO:0000256" key="10">
    <source>
        <dbReference type="ARBA" id="ARBA00022989"/>
    </source>
</evidence>
<feature type="domain" description="HAMP" evidence="14">
    <location>
        <begin position="170"/>
        <end position="222"/>
    </location>
</feature>
<keyword evidence="8 15" id="KW-0418">Kinase</keyword>
<evidence type="ECO:0000256" key="9">
    <source>
        <dbReference type="ARBA" id="ARBA00022840"/>
    </source>
</evidence>
<evidence type="ECO:0000256" key="8">
    <source>
        <dbReference type="ARBA" id="ARBA00022777"/>
    </source>
</evidence>
<dbReference type="Proteomes" id="UP000554837">
    <property type="component" value="Unassembled WGS sequence"/>
</dbReference>
<evidence type="ECO:0000256" key="5">
    <source>
        <dbReference type="ARBA" id="ARBA00022679"/>
    </source>
</evidence>
<comment type="catalytic activity">
    <reaction evidence="1">
        <text>ATP + protein L-histidine = ADP + protein N-phospho-L-histidine.</text>
        <dbReference type="EC" id="2.7.13.3"/>
    </reaction>
</comment>
<dbReference type="GO" id="GO:0000155">
    <property type="term" value="F:phosphorelay sensor kinase activity"/>
    <property type="evidence" value="ECO:0007669"/>
    <property type="project" value="InterPro"/>
</dbReference>
<keyword evidence="12" id="KW-0472">Membrane</keyword>
<dbReference type="SUPFAM" id="SSF55874">
    <property type="entry name" value="ATPase domain of HSP90 chaperone/DNA topoisomerase II/histidine kinase"/>
    <property type="match status" value="1"/>
</dbReference>
<keyword evidence="6 12" id="KW-0812">Transmembrane</keyword>
<comment type="subcellular location">
    <subcellularLocation>
        <location evidence="2">Membrane</location>
        <topology evidence="2">Multi-pass membrane protein</topology>
    </subcellularLocation>
</comment>